<dbReference type="SUPFAM" id="SSF51011">
    <property type="entry name" value="Glycosyl hydrolase domain"/>
    <property type="match status" value="1"/>
</dbReference>
<dbReference type="GO" id="GO:0003844">
    <property type="term" value="F:1,4-alpha-glucan branching enzyme activity"/>
    <property type="evidence" value="ECO:0007669"/>
    <property type="project" value="UniProtKB-UniRule"/>
</dbReference>
<dbReference type="NCBIfam" id="NF003811">
    <property type="entry name" value="PRK05402.1"/>
    <property type="match status" value="1"/>
</dbReference>
<dbReference type="RefSeq" id="WP_072858237.1">
    <property type="nucleotide sequence ID" value="NZ_FQUE01000009.1"/>
</dbReference>
<dbReference type="InterPro" id="IPR054169">
    <property type="entry name" value="GlgB_N"/>
</dbReference>
<keyword evidence="8 10" id="KW-0320">Glycogen biosynthesis</keyword>
<dbReference type="Proteomes" id="UP000183987">
    <property type="component" value="Unassembled WGS sequence"/>
</dbReference>
<dbReference type="EMBL" id="FQUE01000009">
    <property type="protein sequence ID" value="SHF62600.1"/>
    <property type="molecule type" value="Genomic_DNA"/>
</dbReference>
<evidence type="ECO:0000256" key="10">
    <source>
        <dbReference type="HAMAP-Rule" id="MF_00685"/>
    </source>
</evidence>
<dbReference type="InterPro" id="IPR013780">
    <property type="entry name" value="Glyco_hydro_b"/>
</dbReference>
<feature type="active site" description="Proton donor" evidence="10 11">
    <location>
        <position position="460"/>
    </location>
</feature>
<dbReference type="NCBIfam" id="TIGR01515">
    <property type="entry name" value="branching_enzym"/>
    <property type="match status" value="1"/>
</dbReference>
<dbReference type="InterPro" id="IPR017853">
    <property type="entry name" value="GH"/>
</dbReference>
<keyword evidence="6 10" id="KW-0328">Glycosyltransferase</keyword>
<dbReference type="InterPro" id="IPR006407">
    <property type="entry name" value="GlgB"/>
</dbReference>
<dbReference type="PANTHER" id="PTHR43651">
    <property type="entry name" value="1,4-ALPHA-GLUCAN-BRANCHING ENZYME"/>
    <property type="match status" value="1"/>
</dbReference>
<dbReference type="GO" id="GO:0005829">
    <property type="term" value="C:cytosol"/>
    <property type="evidence" value="ECO:0007669"/>
    <property type="project" value="TreeGrafter"/>
</dbReference>
<keyword evidence="5 10" id="KW-0321">Glycogen metabolism</keyword>
<dbReference type="EC" id="2.4.1.18" evidence="10"/>
<keyword evidence="7 10" id="KW-0808">Transferase</keyword>
<dbReference type="GO" id="GO:0005978">
    <property type="term" value="P:glycogen biosynthetic process"/>
    <property type="evidence" value="ECO:0007669"/>
    <property type="project" value="UniProtKB-UniRule"/>
</dbReference>
<dbReference type="InterPro" id="IPR044143">
    <property type="entry name" value="GlgB_N_E_set_prok"/>
</dbReference>
<evidence type="ECO:0000256" key="6">
    <source>
        <dbReference type="ARBA" id="ARBA00022676"/>
    </source>
</evidence>
<dbReference type="CDD" id="cd11322">
    <property type="entry name" value="AmyAc_Glg_BE"/>
    <property type="match status" value="1"/>
</dbReference>
<evidence type="ECO:0000256" key="2">
    <source>
        <dbReference type="ARBA" id="ARBA00002953"/>
    </source>
</evidence>
<dbReference type="FunFam" id="3.20.20.80:FF:000003">
    <property type="entry name" value="1,4-alpha-glucan branching enzyme GlgB"/>
    <property type="match status" value="1"/>
</dbReference>
<proteinExistence type="inferred from homology"/>
<dbReference type="Pfam" id="PF02922">
    <property type="entry name" value="CBM_48"/>
    <property type="match status" value="1"/>
</dbReference>
<dbReference type="GO" id="GO:0004553">
    <property type="term" value="F:hydrolase activity, hydrolyzing O-glycosyl compounds"/>
    <property type="evidence" value="ECO:0007669"/>
    <property type="project" value="InterPro"/>
</dbReference>
<keyword evidence="9 10" id="KW-0119">Carbohydrate metabolism</keyword>
<reference evidence="14" key="1">
    <citation type="submission" date="2016-11" db="EMBL/GenBank/DDBJ databases">
        <authorList>
            <person name="Varghese N."/>
            <person name="Submissions S."/>
        </authorList>
    </citation>
    <scope>NUCLEOTIDE SEQUENCE [LARGE SCALE GENOMIC DNA]</scope>
    <source>
        <strain evidence="14">DSM 29326</strain>
    </source>
</reference>
<dbReference type="CDD" id="cd02855">
    <property type="entry name" value="E_set_GBE_prok_N"/>
    <property type="match status" value="1"/>
</dbReference>
<gene>
    <name evidence="10" type="primary">glgB</name>
    <name evidence="13" type="ORF">SAMN05444339_10949</name>
</gene>
<keyword evidence="14" id="KW-1185">Reference proteome</keyword>
<dbReference type="Gene3D" id="2.60.40.10">
    <property type="entry name" value="Immunoglobulins"/>
    <property type="match status" value="2"/>
</dbReference>
<dbReference type="InterPro" id="IPR006047">
    <property type="entry name" value="GH13_cat_dom"/>
</dbReference>
<dbReference type="Pfam" id="PF22019">
    <property type="entry name" value="GlgB_N"/>
    <property type="match status" value="1"/>
</dbReference>
<dbReference type="STRING" id="366533.SAMN05444339_10949"/>
<comment type="catalytic activity">
    <reaction evidence="1 10">
        <text>Transfers a segment of a (1-&gt;4)-alpha-D-glucan chain to a primary hydroxy group in a similar glucan chain.</text>
        <dbReference type="EC" id="2.4.1.18"/>
    </reaction>
</comment>
<dbReference type="InterPro" id="IPR014756">
    <property type="entry name" value="Ig_E-set"/>
</dbReference>
<comment type="similarity">
    <text evidence="4 10">Belongs to the glycosyl hydrolase 13 family. GlgB subfamily.</text>
</comment>
<organism evidence="13 14">
    <name type="scientific">Loktanella atrilutea</name>
    <dbReference type="NCBI Taxonomy" id="366533"/>
    <lineage>
        <taxon>Bacteria</taxon>
        <taxon>Pseudomonadati</taxon>
        <taxon>Pseudomonadota</taxon>
        <taxon>Alphaproteobacteria</taxon>
        <taxon>Rhodobacterales</taxon>
        <taxon>Roseobacteraceae</taxon>
        <taxon>Loktanella</taxon>
    </lineage>
</organism>
<dbReference type="GO" id="GO:0043169">
    <property type="term" value="F:cation binding"/>
    <property type="evidence" value="ECO:0007669"/>
    <property type="project" value="InterPro"/>
</dbReference>
<dbReference type="FunFam" id="2.60.40.1180:FF:000002">
    <property type="entry name" value="1,4-alpha-glucan branching enzyme GlgB"/>
    <property type="match status" value="1"/>
</dbReference>
<name>A0A1M5D6V6_LOKAT</name>
<comment type="subunit">
    <text evidence="10">Monomer.</text>
</comment>
<dbReference type="SMART" id="SM00642">
    <property type="entry name" value="Aamy"/>
    <property type="match status" value="1"/>
</dbReference>
<feature type="domain" description="Glycosyl hydrolase family 13 catalytic" evidence="12">
    <location>
        <begin position="250"/>
        <end position="619"/>
    </location>
</feature>
<evidence type="ECO:0000256" key="9">
    <source>
        <dbReference type="ARBA" id="ARBA00023277"/>
    </source>
</evidence>
<protein>
    <recommendedName>
        <fullName evidence="10">1,4-alpha-glucan branching enzyme GlgB</fullName>
        <ecNumber evidence="10">2.4.1.18</ecNumber>
    </recommendedName>
    <alternativeName>
        <fullName evidence="10">1,4-alpha-D-glucan:1,4-alpha-D-glucan 6-glucosyl-transferase</fullName>
    </alternativeName>
    <alternativeName>
        <fullName evidence="10">Alpha-(1-&gt;4)-glucan branching enzyme</fullName>
    </alternativeName>
    <alternativeName>
        <fullName evidence="10">Glycogen branching enzyme</fullName>
        <shortName evidence="10">BE</shortName>
    </alternativeName>
</protein>
<comment type="function">
    <text evidence="2 10">Catalyzes the formation of the alpha-1,6-glucosidic linkages in glycogen by scission of a 1,4-alpha-linked oligosaccharide from growing alpha-1,4-glucan chains and the subsequent attachment of the oligosaccharide to the alpha-1,6 position.</text>
</comment>
<dbReference type="InterPro" id="IPR006048">
    <property type="entry name" value="A-amylase/branching_C"/>
</dbReference>
<evidence type="ECO:0000256" key="7">
    <source>
        <dbReference type="ARBA" id="ARBA00022679"/>
    </source>
</evidence>
<dbReference type="InterPro" id="IPR013783">
    <property type="entry name" value="Ig-like_fold"/>
</dbReference>
<dbReference type="Pfam" id="PF02806">
    <property type="entry name" value="Alpha-amylase_C"/>
    <property type="match status" value="1"/>
</dbReference>
<dbReference type="InterPro" id="IPR037439">
    <property type="entry name" value="Branching_enzy"/>
</dbReference>
<dbReference type="SUPFAM" id="SSF51445">
    <property type="entry name" value="(Trans)glycosidases"/>
    <property type="match status" value="1"/>
</dbReference>
<evidence type="ECO:0000256" key="1">
    <source>
        <dbReference type="ARBA" id="ARBA00000826"/>
    </source>
</evidence>
<evidence type="ECO:0000256" key="3">
    <source>
        <dbReference type="ARBA" id="ARBA00004964"/>
    </source>
</evidence>
<evidence type="ECO:0000256" key="11">
    <source>
        <dbReference type="PIRSR" id="PIRSR000463-1"/>
    </source>
</evidence>
<evidence type="ECO:0000256" key="4">
    <source>
        <dbReference type="ARBA" id="ARBA00009000"/>
    </source>
</evidence>
<evidence type="ECO:0000313" key="14">
    <source>
        <dbReference type="Proteomes" id="UP000183987"/>
    </source>
</evidence>
<accession>A0A1M5D6V6</accession>
<feature type="active site" description="Nucleophile" evidence="10 11">
    <location>
        <position position="407"/>
    </location>
</feature>
<dbReference type="UniPathway" id="UPA00164"/>
<evidence type="ECO:0000313" key="13">
    <source>
        <dbReference type="EMBL" id="SHF62600.1"/>
    </source>
</evidence>
<dbReference type="PIRSF" id="PIRSF000463">
    <property type="entry name" value="GlgB"/>
    <property type="match status" value="1"/>
</dbReference>
<evidence type="ECO:0000256" key="5">
    <source>
        <dbReference type="ARBA" id="ARBA00022600"/>
    </source>
</evidence>
<dbReference type="Pfam" id="PF00128">
    <property type="entry name" value="Alpha-amylase"/>
    <property type="match status" value="1"/>
</dbReference>
<dbReference type="HAMAP" id="MF_00685">
    <property type="entry name" value="GlgB"/>
    <property type="match status" value="1"/>
</dbReference>
<evidence type="ECO:0000259" key="12">
    <source>
        <dbReference type="SMART" id="SM00642"/>
    </source>
</evidence>
<dbReference type="InterPro" id="IPR004193">
    <property type="entry name" value="Glyco_hydro_13_N"/>
</dbReference>
<dbReference type="PANTHER" id="PTHR43651:SF3">
    <property type="entry name" value="1,4-ALPHA-GLUCAN-BRANCHING ENZYME"/>
    <property type="match status" value="1"/>
</dbReference>
<dbReference type="NCBIfam" id="NF008967">
    <property type="entry name" value="PRK12313.1"/>
    <property type="match status" value="1"/>
</dbReference>
<sequence length="727" mass="81574">MIATTFDDQMESILRGRHGDPFSFLGMFEADKTVTVNAFAPDAGEVWVTDAKGRDVAQLDKVHPEGFFSSTIPGKKKRFDYRLRMQAGDHRWMRDDPYRFGPILGELDEYLLGEGRHEELYAKLGAHPGTHEGVDGTTFAVWAPNARRVSVVGNFNAWDGRRHPMRRRGASGVWELFIPEVVRGDTYKYEILGVHGHLQPLKSDPVGFHAEQSPGTASIVEGRVHHTWTDDGWVKGRPQDLRDKPVSIYEVHPGSWRRGDGDTILDYAAMGDLLIDYVTEMGFTHVEFLPLSEHPFTGSWGYQPIGMYAPTSRFGTPEQFAQMVDKLHGAGIGIIVDWVPAHFPSDAHGLAQFDGTALYEHADPRQGFHKDWNTLIYNFGRREVANFLRSSAIYWLKDLHVDALRVDAVASMLYLDYSRNDGEWIPNAYGGRENLDAIDFLRGTNAQVAERVPGGATIAEESTAFPGVSRPTSEGGLGFNFKWNMGWMHDTLQYMAEDPINRKYHHDKMTFGLVYAFSENFVLPLSHDEVVHGKGSMLGKMPGDRWQQFANLRAYYGFMWAHPGKKLLFMGGEFGQEREWNHDRSLDWHLLHDPAHDGVRRLIADLNALYRSEGALHERDCDPAGFQWIDGGNKDDNVFSFIRYGHDGTDPVVAICNMAPVVREEYNTGVPSSGVWREVLNTDAAAYGGSGTGNHTPLRASDDPMHGQPARISLTLPPLATVFLKGE</sequence>
<dbReference type="AlphaFoldDB" id="A0A1M5D6V6"/>
<dbReference type="FunFam" id="2.60.40.10:FF:000169">
    <property type="entry name" value="1,4-alpha-glucan branching enzyme GlgB"/>
    <property type="match status" value="1"/>
</dbReference>
<evidence type="ECO:0000256" key="8">
    <source>
        <dbReference type="ARBA" id="ARBA00023056"/>
    </source>
</evidence>
<comment type="pathway">
    <text evidence="3 10">Glycan biosynthesis; glycogen biosynthesis.</text>
</comment>
<dbReference type="Gene3D" id="2.60.40.1180">
    <property type="entry name" value="Golgi alpha-mannosidase II"/>
    <property type="match status" value="1"/>
</dbReference>
<dbReference type="Gene3D" id="3.20.20.80">
    <property type="entry name" value="Glycosidases"/>
    <property type="match status" value="1"/>
</dbReference>
<dbReference type="SUPFAM" id="SSF81296">
    <property type="entry name" value="E set domains"/>
    <property type="match status" value="2"/>
</dbReference>